<keyword evidence="2" id="KW-1185">Reference proteome</keyword>
<proteinExistence type="predicted"/>
<evidence type="ECO:0000313" key="1">
    <source>
        <dbReference type="EMBL" id="SPH21072.1"/>
    </source>
</evidence>
<organism evidence="1 2">
    <name type="scientific">Ascidiaceihabitans donghaensis</name>
    <dbReference type="NCBI Taxonomy" id="1510460"/>
    <lineage>
        <taxon>Bacteria</taxon>
        <taxon>Pseudomonadati</taxon>
        <taxon>Pseudomonadota</taxon>
        <taxon>Alphaproteobacteria</taxon>
        <taxon>Rhodobacterales</taxon>
        <taxon>Paracoccaceae</taxon>
        <taxon>Ascidiaceihabitans</taxon>
    </lineage>
</organism>
<sequence>MPANPNSAVNDIVDVTETETSAGNVFLNDTFDNGYDSLSVNGVVIAGEGPTSVSSTFGTYNISGDGTYMFTPFAWIEGHSFFNLDLGLQDTITYSVSAQGETYEAELIHNITGSGDIAYVSSRPNANDPAVTEYLNEFLEVLFQVTSTEGTSVVTEFALGEDFINGLANTTYVYGTDGQAHSETTLFQTGATTTTTYDYENEEEYILQTIVTNASGAPLTLFRALDNGGTVEATYTTNPSANVAARAKEYNAEGDLAADVILFNDDRLVRTQYDNAGIVDQVSYFDESDEGLGQVWESIVTEYEGGSATQRTITYDTGDAKITQYDAESGARTVGLSDGSNTRSWDLREKTFNAEGTFIGDHFVFDNGFDRTREYYEDGSLRRIFMDDGANTKSWDTLERIYDEAGDLASVYQVKDSGDVTSSTYATGGILQTRVFIDGSETKDYYSKTYTYDASGNIINTVTVEDGVFG</sequence>
<dbReference type="EMBL" id="OMOR01000001">
    <property type="protein sequence ID" value="SPH21072.1"/>
    <property type="molecule type" value="Genomic_DNA"/>
</dbReference>
<gene>
    <name evidence="1" type="ORF">ASD8599_01813</name>
</gene>
<evidence type="ECO:0000313" key="2">
    <source>
        <dbReference type="Proteomes" id="UP000244880"/>
    </source>
</evidence>
<dbReference type="OrthoDB" id="5485153at2"/>
<dbReference type="AlphaFoldDB" id="A0A2R8BDH4"/>
<reference evidence="1 2" key="1">
    <citation type="submission" date="2018-03" db="EMBL/GenBank/DDBJ databases">
        <authorList>
            <person name="Keele B.F."/>
        </authorList>
    </citation>
    <scope>NUCLEOTIDE SEQUENCE [LARGE SCALE GENOMIC DNA]</scope>
    <source>
        <strain evidence="1 2">CECT 8599</strain>
    </source>
</reference>
<dbReference type="Gene3D" id="3.90.930.1">
    <property type="match status" value="1"/>
</dbReference>
<dbReference type="Proteomes" id="UP000244880">
    <property type="component" value="Unassembled WGS sequence"/>
</dbReference>
<protein>
    <submittedName>
        <fullName evidence="1">Uncharacterized protein</fullName>
    </submittedName>
</protein>
<name>A0A2R8BDH4_9RHOB</name>
<dbReference type="RefSeq" id="WP_108828199.1">
    <property type="nucleotide sequence ID" value="NZ_OMOR01000001.1"/>
</dbReference>
<accession>A0A2R8BDH4</accession>